<accession>C6XP08</accession>
<dbReference type="eggNOG" id="ENOG5033GRH">
    <property type="taxonomic scope" value="Bacteria"/>
</dbReference>
<dbReference type="KEGG" id="hba:Hbal_2513"/>
<dbReference type="Proteomes" id="UP000002745">
    <property type="component" value="Chromosome"/>
</dbReference>
<name>C6XP08_HIRBI</name>
<sequence>MNSNSTFLVGVLLAVGGSALAGGVFMLKGERSTPENAVTHLKEYRLIDVMHELQTHSTKLYFAGIAENGELASWYNWKIQQSLSNIKEGRTEPYAYNGWDAIELATMLDIPIKEIDEVIDSGQWSRFEDAYDFLMDTCNACHAATEHS</sequence>
<dbReference type="STRING" id="582402.Hbal_2513"/>
<dbReference type="AlphaFoldDB" id="C6XP08"/>
<dbReference type="OrthoDB" id="6402114at2"/>
<gene>
    <name evidence="1" type="ordered locus">Hbal_2513</name>
</gene>
<reference evidence="2" key="1">
    <citation type="journal article" date="2011" name="J. Bacteriol.">
        <title>Genome sequences of eight morphologically diverse alphaproteobacteria.</title>
        <authorList>
            <consortium name="US DOE Joint Genome Institute"/>
            <person name="Brown P.J."/>
            <person name="Kysela D.T."/>
            <person name="Buechlein A."/>
            <person name="Hemmerich C."/>
            <person name="Brun Y.V."/>
        </authorList>
    </citation>
    <scope>NUCLEOTIDE SEQUENCE [LARGE SCALE GENOMIC DNA]</scope>
    <source>
        <strain evidence="2">ATCC 49814 / DSM 5838 / IFAM 1418</strain>
    </source>
</reference>
<dbReference type="RefSeq" id="WP_015828338.1">
    <property type="nucleotide sequence ID" value="NC_012982.1"/>
</dbReference>
<dbReference type="HOGENOM" id="CLU_1756338_0_0_5"/>
<evidence type="ECO:0000313" key="1">
    <source>
        <dbReference type="EMBL" id="ACT60188.1"/>
    </source>
</evidence>
<keyword evidence="2" id="KW-1185">Reference proteome</keyword>
<organism evidence="1 2">
    <name type="scientific">Hirschia baltica (strain ATCC 49814 / DSM 5838 / IFAM 1418)</name>
    <dbReference type="NCBI Taxonomy" id="582402"/>
    <lineage>
        <taxon>Bacteria</taxon>
        <taxon>Pseudomonadati</taxon>
        <taxon>Pseudomonadota</taxon>
        <taxon>Alphaproteobacteria</taxon>
        <taxon>Hyphomonadales</taxon>
        <taxon>Hyphomonadaceae</taxon>
        <taxon>Hirschia</taxon>
    </lineage>
</organism>
<protein>
    <submittedName>
        <fullName evidence="1">Putative signal peptide</fullName>
    </submittedName>
</protein>
<dbReference type="EMBL" id="CP001678">
    <property type="protein sequence ID" value="ACT60188.1"/>
    <property type="molecule type" value="Genomic_DNA"/>
</dbReference>
<proteinExistence type="predicted"/>
<evidence type="ECO:0000313" key="2">
    <source>
        <dbReference type="Proteomes" id="UP000002745"/>
    </source>
</evidence>